<keyword evidence="11" id="KW-0472">Membrane</keyword>
<dbReference type="SMART" id="SM00220">
    <property type="entry name" value="S_TKc"/>
    <property type="match status" value="1"/>
</dbReference>
<evidence type="ECO:0000259" key="12">
    <source>
        <dbReference type="PROSITE" id="PS50011"/>
    </source>
</evidence>
<dbReference type="AlphaFoldDB" id="A0A0R1YNC1"/>
<dbReference type="PATRIC" id="fig|1423754.3.peg.1109"/>
<dbReference type="PROSITE" id="PS00108">
    <property type="entry name" value="PROTEIN_KINASE_ST"/>
    <property type="match status" value="1"/>
</dbReference>
<dbReference type="eggNOG" id="COG0515">
    <property type="taxonomic scope" value="Bacteria"/>
</dbReference>
<keyword evidence="5 14" id="KW-0418">Kinase</keyword>
<name>A0A0R1YNC1_9LACO</name>
<evidence type="ECO:0000256" key="5">
    <source>
        <dbReference type="ARBA" id="ARBA00022777"/>
    </source>
</evidence>
<dbReference type="OrthoDB" id="9788659at2"/>
<evidence type="ECO:0000256" key="1">
    <source>
        <dbReference type="ARBA" id="ARBA00012513"/>
    </source>
</evidence>
<evidence type="ECO:0000313" key="15">
    <source>
        <dbReference type="Proteomes" id="UP000051223"/>
    </source>
</evidence>
<evidence type="ECO:0000256" key="2">
    <source>
        <dbReference type="ARBA" id="ARBA00022527"/>
    </source>
</evidence>
<dbReference type="EMBL" id="AZGI01000001">
    <property type="protein sequence ID" value="KRM41270.1"/>
    <property type="molecule type" value="Genomic_DNA"/>
</dbReference>
<organism evidence="14 15">
    <name type="scientific">Lactobacillus hamsteri DSM 5661 = JCM 6256</name>
    <dbReference type="NCBI Taxonomy" id="1423754"/>
    <lineage>
        <taxon>Bacteria</taxon>
        <taxon>Bacillati</taxon>
        <taxon>Bacillota</taxon>
        <taxon>Bacilli</taxon>
        <taxon>Lactobacillales</taxon>
        <taxon>Lactobacillaceae</taxon>
        <taxon>Lactobacillus</taxon>
    </lineage>
</organism>
<dbReference type="EC" id="2.7.11.1" evidence="1"/>
<accession>A0A0R1YNC1</accession>
<gene>
    <name evidence="14" type="ORF">FC39_GL001078</name>
</gene>
<sequence>MIDKGYLLGERYRILDTLGEGGMANVYLAEDIILQRKVAVKVLRLDLQKDPQIEARFQREALATSELSHPNIISVLDVGNDQGLPYMVMEYVNGPDLKDYIRDNSPLDLHEVIRIMNQILSAVALAHKHNVIHRDLKPQNILMDKRGNVKIADFGIAVALNQSSITQTNSVMGSVHYMSPEQTRGGLVTKQSDIYSLGIILYELITGKVPFNGDTPVAIALKHAQEPIPSIRKKDPDVPQALENVVLKATAKDPRDRYASAQEMKADLDTSLDFSRKDEPPFVPNHGVNNDETIILPGFKPKESDSEEKDEKKDLDSEENNTKKNKASEKPSFWQTVKNHKWWFVFIGIAAFLIVFIMIFALSGKNNNENKIRVPDVTNLSEGTAKDKLEKAGLEIGEVIRKHSDSIDAGKVIETKPSPGDSVKKGRSVDIIISSGAGMTKVPDVVRENYELAADKLENLGFDVIRENQYSMEIPEGQVISQSIAAGVEVKPKQTTITLVVSQGKPPRPKKSLITLKDLKNYSLKSAQDYAKEHGLTLQINQEYSEDVEKGMVISMQPKVGTRVERGSTVTIVVSKGPKEEQKVTNITKTFTVDYVAPTKDENDDSDNKKMDEKSSGEGNHVQIYIKDDDHSLGNIYRDLYIKHDMSFSIPFSLKEGDGQLRVVRDGQTILNEKVTK</sequence>
<evidence type="ECO:0000256" key="3">
    <source>
        <dbReference type="ARBA" id="ARBA00022679"/>
    </source>
</evidence>
<dbReference type="Proteomes" id="UP000051223">
    <property type="component" value="Unassembled WGS sequence"/>
</dbReference>
<feature type="transmembrane region" description="Helical" evidence="11">
    <location>
        <begin position="342"/>
        <end position="363"/>
    </location>
</feature>
<dbReference type="FunFam" id="3.30.200.20:FF:000035">
    <property type="entry name" value="Serine/threonine protein kinase Stk1"/>
    <property type="match status" value="1"/>
</dbReference>
<evidence type="ECO:0000256" key="10">
    <source>
        <dbReference type="SAM" id="MobiDB-lite"/>
    </source>
</evidence>
<dbReference type="InterPro" id="IPR005543">
    <property type="entry name" value="PASTA_dom"/>
</dbReference>
<dbReference type="PANTHER" id="PTHR43289:SF34">
    <property type="entry name" value="SERINE_THREONINE-PROTEIN KINASE YBDM-RELATED"/>
    <property type="match status" value="1"/>
</dbReference>
<dbReference type="PROSITE" id="PS51178">
    <property type="entry name" value="PASTA"/>
    <property type="match status" value="3"/>
</dbReference>
<feature type="domain" description="Protein kinase" evidence="12">
    <location>
        <begin position="12"/>
        <end position="283"/>
    </location>
</feature>
<feature type="region of interest" description="Disordered" evidence="10">
    <location>
        <begin position="598"/>
        <end position="621"/>
    </location>
</feature>
<dbReference type="InterPro" id="IPR017441">
    <property type="entry name" value="Protein_kinase_ATP_BS"/>
</dbReference>
<comment type="caution">
    <text evidence="14">The sequence shown here is derived from an EMBL/GenBank/DDBJ whole genome shotgun (WGS) entry which is preliminary data.</text>
</comment>
<dbReference type="GO" id="GO:0005524">
    <property type="term" value="F:ATP binding"/>
    <property type="evidence" value="ECO:0007669"/>
    <property type="project" value="UniProtKB-UniRule"/>
</dbReference>
<feature type="domain" description="PASTA" evidence="13">
    <location>
        <begin position="368"/>
        <end position="435"/>
    </location>
</feature>
<keyword evidence="4 9" id="KW-0547">Nucleotide-binding</keyword>
<dbReference type="Gene3D" id="3.30.200.20">
    <property type="entry name" value="Phosphorylase Kinase, domain 1"/>
    <property type="match status" value="1"/>
</dbReference>
<keyword evidence="2" id="KW-0723">Serine/threonine-protein kinase</keyword>
<evidence type="ECO:0000256" key="4">
    <source>
        <dbReference type="ARBA" id="ARBA00022741"/>
    </source>
</evidence>
<dbReference type="PROSITE" id="PS50011">
    <property type="entry name" value="PROTEIN_KINASE_DOM"/>
    <property type="match status" value="1"/>
</dbReference>
<dbReference type="Pfam" id="PF00069">
    <property type="entry name" value="Pkinase"/>
    <property type="match status" value="1"/>
</dbReference>
<evidence type="ECO:0000259" key="13">
    <source>
        <dbReference type="PROSITE" id="PS51178"/>
    </source>
</evidence>
<dbReference type="Gene3D" id="3.30.10.20">
    <property type="match status" value="3"/>
</dbReference>
<dbReference type="PROSITE" id="PS00107">
    <property type="entry name" value="PROTEIN_KINASE_ATP"/>
    <property type="match status" value="1"/>
</dbReference>
<keyword evidence="15" id="KW-1185">Reference proteome</keyword>
<comment type="catalytic activity">
    <reaction evidence="7">
        <text>L-threonyl-[protein] + ATP = O-phospho-L-threonyl-[protein] + ADP + H(+)</text>
        <dbReference type="Rhea" id="RHEA:46608"/>
        <dbReference type="Rhea" id="RHEA-COMP:11060"/>
        <dbReference type="Rhea" id="RHEA-COMP:11605"/>
        <dbReference type="ChEBI" id="CHEBI:15378"/>
        <dbReference type="ChEBI" id="CHEBI:30013"/>
        <dbReference type="ChEBI" id="CHEBI:30616"/>
        <dbReference type="ChEBI" id="CHEBI:61977"/>
        <dbReference type="ChEBI" id="CHEBI:456216"/>
        <dbReference type="EC" id="2.7.11.1"/>
    </reaction>
</comment>
<keyword evidence="11" id="KW-1133">Transmembrane helix</keyword>
<dbReference type="Gene3D" id="1.10.510.10">
    <property type="entry name" value="Transferase(Phosphotransferase) domain 1"/>
    <property type="match status" value="1"/>
</dbReference>
<dbReference type="STRING" id="1423754.FC39_GL001078"/>
<dbReference type="SUPFAM" id="SSF56112">
    <property type="entry name" value="Protein kinase-like (PK-like)"/>
    <property type="match status" value="1"/>
</dbReference>
<feature type="compositionally biased region" description="Basic and acidic residues" evidence="10">
    <location>
        <begin position="300"/>
        <end position="329"/>
    </location>
</feature>
<dbReference type="FunFam" id="1.10.510.10:FF:000021">
    <property type="entry name" value="Serine/threonine protein kinase"/>
    <property type="match status" value="1"/>
</dbReference>
<evidence type="ECO:0000256" key="9">
    <source>
        <dbReference type="PROSITE-ProRule" id="PRU10141"/>
    </source>
</evidence>
<dbReference type="NCBIfam" id="NF033483">
    <property type="entry name" value="PknB_PASTA_kin"/>
    <property type="match status" value="1"/>
</dbReference>
<proteinExistence type="predicted"/>
<keyword evidence="11" id="KW-0812">Transmembrane</keyword>
<dbReference type="PANTHER" id="PTHR43289">
    <property type="entry name" value="MITOGEN-ACTIVATED PROTEIN KINASE KINASE KINASE 20-RELATED"/>
    <property type="match status" value="1"/>
</dbReference>
<feature type="compositionally biased region" description="Basic and acidic residues" evidence="10">
    <location>
        <begin position="606"/>
        <end position="616"/>
    </location>
</feature>
<evidence type="ECO:0000256" key="11">
    <source>
        <dbReference type="SAM" id="Phobius"/>
    </source>
</evidence>
<evidence type="ECO:0000256" key="6">
    <source>
        <dbReference type="ARBA" id="ARBA00022840"/>
    </source>
</evidence>
<dbReference type="SMART" id="SM00740">
    <property type="entry name" value="PASTA"/>
    <property type="match status" value="3"/>
</dbReference>
<feature type="domain" description="PASTA" evidence="13">
    <location>
        <begin position="436"/>
        <end position="503"/>
    </location>
</feature>
<evidence type="ECO:0000313" key="14">
    <source>
        <dbReference type="EMBL" id="KRM41270.1"/>
    </source>
</evidence>
<evidence type="ECO:0000256" key="7">
    <source>
        <dbReference type="ARBA" id="ARBA00047899"/>
    </source>
</evidence>
<dbReference type="RefSeq" id="WP_025080282.1">
    <property type="nucleotide sequence ID" value="NZ_AZGI01000001.1"/>
</dbReference>
<dbReference type="InterPro" id="IPR008271">
    <property type="entry name" value="Ser/Thr_kinase_AS"/>
</dbReference>
<reference evidence="14 15" key="1">
    <citation type="journal article" date="2015" name="Genome Announc.">
        <title>Expanding the biotechnology potential of lactobacilli through comparative genomics of 213 strains and associated genera.</title>
        <authorList>
            <person name="Sun Z."/>
            <person name="Harris H.M."/>
            <person name="McCann A."/>
            <person name="Guo C."/>
            <person name="Argimon S."/>
            <person name="Zhang W."/>
            <person name="Yang X."/>
            <person name="Jeffery I.B."/>
            <person name="Cooney J.C."/>
            <person name="Kagawa T.F."/>
            <person name="Liu W."/>
            <person name="Song Y."/>
            <person name="Salvetti E."/>
            <person name="Wrobel A."/>
            <person name="Rasinkangas P."/>
            <person name="Parkhill J."/>
            <person name="Rea M.C."/>
            <person name="O'Sullivan O."/>
            <person name="Ritari J."/>
            <person name="Douillard F.P."/>
            <person name="Paul Ross R."/>
            <person name="Yang R."/>
            <person name="Briner A.E."/>
            <person name="Felis G.E."/>
            <person name="de Vos W.M."/>
            <person name="Barrangou R."/>
            <person name="Klaenhammer T.R."/>
            <person name="Caufield P.W."/>
            <person name="Cui Y."/>
            <person name="Zhang H."/>
            <person name="O'Toole P.W."/>
        </authorList>
    </citation>
    <scope>NUCLEOTIDE SEQUENCE [LARGE SCALE GENOMIC DNA]</scope>
    <source>
        <strain evidence="14 15">DSM 5661</strain>
    </source>
</reference>
<keyword evidence="6 9" id="KW-0067">ATP-binding</keyword>
<dbReference type="Pfam" id="PF03793">
    <property type="entry name" value="PASTA"/>
    <property type="match status" value="3"/>
</dbReference>
<feature type="region of interest" description="Disordered" evidence="10">
    <location>
        <begin position="273"/>
        <end position="331"/>
    </location>
</feature>
<feature type="domain" description="PASTA" evidence="13">
    <location>
        <begin position="510"/>
        <end position="576"/>
    </location>
</feature>
<evidence type="ECO:0000256" key="8">
    <source>
        <dbReference type="ARBA" id="ARBA00048679"/>
    </source>
</evidence>
<dbReference type="GO" id="GO:0004674">
    <property type="term" value="F:protein serine/threonine kinase activity"/>
    <property type="evidence" value="ECO:0007669"/>
    <property type="project" value="UniProtKB-KW"/>
</dbReference>
<keyword evidence="3" id="KW-0808">Transferase</keyword>
<dbReference type="InterPro" id="IPR011009">
    <property type="entry name" value="Kinase-like_dom_sf"/>
</dbReference>
<protein>
    <recommendedName>
        <fullName evidence="1">non-specific serine/threonine protein kinase</fullName>
        <ecNumber evidence="1">2.7.11.1</ecNumber>
    </recommendedName>
</protein>
<feature type="binding site" evidence="9">
    <location>
        <position position="41"/>
    </location>
    <ligand>
        <name>ATP</name>
        <dbReference type="ChEBI" id="CHEBI:30616"/>
    </ligand>
</feature>
<dbReference type="Gene3D" id="2.60.40.2560">
    <property type="match status" value="1"/>
</dbReference>
<comment type="catalytic activity">
    <reaction evidence="8">
        <text>L-seryl-[protein] + ATP = O-phospho-L-seryl-[protein] + ADP + H(+)</text>
        <dbReference type="Rhea" id="RHEA:17989"/>
        <dbReference type="Rhea" id="RHEA-COMP:9863"/>
        <dbReference type="Rhea" id="RHEA-COMP:11604"/>
        <dbReference type="ChEBI" id="CHEBI:15378"/>
        <dbReference type="ChEBI" id="CHEBI:29999"/>
        <dbReference type="ChEBI" id="CHEBI:30616"/>
        <dbReference type="ChEBI" id="CHEBI:83421"/>
        <dbReference type="ChEBI" id="CHEBI:456216"/>
        <dbReference type="EC" id="2.7.11.1"/>
    </reaction>
</comment>
<dbReference type="InterPro" id="IPR000719">
    <property type="entry name" value="Prot_kinase_dom"/>
</dbReference>
<dbReference type="CDD" id="cd14014">
    <property type="entry name" value="STKc_PknB_like"/>
    <property type="match status" value="1"/>
</dbReference>
<dbReference type="CDD" id="cd06577">
    <property type="entry name" value="PASTA_pknB"/>
    <property type="match status" value="3"/>
</dbReference>